<accession>A0A4Q7MAX2</accession>
<protein>
    <submittedName>
        <fullName evidence="7">Outer membrane protein</fullName>
    </submittedName>
</protein>
<comment type="caution">
    <text evidence="7">The sequence shown here is derived from an EMBL/GenBank/DDBJ whole genome shotgun (WGS) entry which is preliminary data.</text>
</comment>
<evidence type="ECO:0000256" key="2">
    <source>
        <dbReference type="ARBA" id="ARBA00005722"/>
    </source>
</evidence>
<evidence type="ECO:0000256" key="1">
    <source>
        <dbReference type="ARBA" id="ARBA00004442"/>
    </source>
</evidence>
<evidence type="ECO:0000256" key="3">
    <source>
        <dbReference type="ARBA" id="ARBA00022729"/>
    </source>
</evidence>
<feature type="signal peptide" evidence="6">
    <location>
        <begin position="1"/>
        <end position="35"/>
    </location>
</feature>
<comment type="subcellular location">
    <subcellularLocation>
        <location evidence="1">Cell outer membrane</location>
    </subcellularLocation>
</comment>
<reference evidence="7 8" key="1">
    <citation type="submission" date="2019-02" db="EMBL/GenBank/DDBJ databases">
        <title>Genomic Encyclopedia of Type Strains, Phase IV (KMG-IV): sequencing the most valuable type-strain genomes for metagenomic binning, comparative biology and taxonomic classification.</title>
        <authorList>
            <person name="Goeker M."/>
        </authorList>
    </citation>
    <scope>NUCLEOTIDE SEQUENCE [LARGE SCALE GENOMIC DNA]</scope>
    <source>
        <strain evidence="7 8">DSM 16618</strain>
    </source>
</reference>
<keyword evidence="5" id="KW-0998">Cell outer membrane</keyword>
<evidence type="ECO:0000313" key="8">
    <source>
        <dbReference type="Proteomes" id="UP000292039"/>
    </source>
</evidence>
<comment type="similarity">
    <text evidence="2">Belongs to the MipA/OmpV family.</text>
</comment>
<evidence type="ECO:0000313" key="7">
    <source>
        <dbReference type="EMBL" id="RZS64891.1"/>
    </source>
</evidence>
<proteinExistence type="inferred from homology"/>
<feature type="chain" id="PRO_5030098117" evidence="6">
    <location>
        <begin position="36"/>
        <end position="281"/>
    </location>
</feature>
<dbReference type="InterPro" id="IPR010583">
    <property type="entry name" value="MipA"/>
</dbReference>
<keyword evidence="3 6" id="KW-0732">Signal</keyword>
<gene>
    <name evidence="7" type="ORF">EV679_3235</name>
</gene>
<dbReference type="Pfam" id="PF06629">
    <property type="entry name" value="MipA"/>
    <property type="match status" value="1"/>
</dbReference>
<name>A0A4Q7MAX2_9BURK</name>
<dbReference type="PANTHER" id="PTHR38776">
    <property type="entry name" value="MLTA-INTERACTING PROTEIN-RELATED"/>
    <property type="match status" value="1"/>
</dbReference>
<evidence type="ECO:0000256" key="4">
    <source>
        <dbReference type="ARBA" id="ARBA00023136"/>
    </source>
</evidence>
<dbReference type="Proteomes" id="UP000292039">
    <property type="component" value="Unassembled WGS sequence"/>
</dbReference>
<dbReference type="AlphaFoldDB" id="A0A4Q7MAX2"/>
<dbReference type="EMBL" id="SGWZ01000007">
    <property type="protein sequence ID" value="RZS64891.1"/>
    <property type="molecule type" value="Genomic_DNA"/>
</dbReference>
<sequence length="281" mass="30723">MSTFFSFSLRPTRTRKLLATTLVTTGCIATTAAHAQDVPATPSLFGEKTEVIVGLGAGVMPRYLGAKDTKVVPVPTVAVYRGIFFADSVRGLGAEYMTESGFYVSSALSYDFGRTEKDSDWRPGSKKLAGMGEIKSSAVINVLAAQQLTSWLAVNAEAEFRVAGQSDRGNRYRLGLESTVFDGAKDTITVGMNVHAADRDYNQTYFGVTQTQSQRSRFSQFTPKSGIYAYSLTADWSHDFNKHWTLFAAVNVMQFSEPAKNSPLVEEKTGITGTLMLNYSF</sequence>
<keyword evidence="4" id="KW-0472">Membrane</keyword>
<organism evidence="7 8">
    <name type="scientific">Kerstersia gyiorum</name>
    <dbReference type="NCBI Taxonomy" id="206506"/>
    <lineage>
        <taxon>Bacteria</taxon>
        <taxon>Pseudomonadati</taxon>
        <taxon>Pseudomonadota</taxon>
        <taxon>Betaproteobacteria</taxon>
        <taxon>Burkholderiales</taxon>
        <taxon>Alcaligenaceae</taxon>
        <taxon>Kerstersia</taxon>
    </lineage>
</organism>
<dbReference type="PANTHER" id="PTHR38776:SF1">
    <property type="entry name" value="MLTA-INTERACTING PROTEIN-RELATED"/>
    <property type="match status" value="1"/>
</dbReference>
<dbReference type="GO" id="GO:0009279">
    <property type="term" value="C:cell outer membrane"/>
    <property type="evidence" value="ECO:0007669"/>
    <property type="project" value="UniProtKB-SubCell"/>
</dbReference>
<evidence type="ECO:0000256" key="6">
    <source>
        <dbReference type="SAM" id="SignalP"/>
    </source>
</evidence>
<dbReference type="RefSeq" id="WP_130487753.1">
    <property type="nucleotide sequence ID" value="NZ_CBCSEB010000005.1"/>
</dbReference>
<evidence type="ECO:0000256" key="5">
    <source>
        <dbReference type="ARBA" id="ARBA00023237"/>
    </source>
</evidence>